<evidence type="ECO:0000313" key="2">
    <source>
        <dbReference type="Proteomes" id="UP000192393"/>
    </source>
</evidence>
<protein>
    <recommendedName>
        <fullName evidence="3">Lipoprotein</fullName>
    </recommendedName>
</protein>
<evidence type="ECO:0000313" key="1">
    <source>
        <dbReference type="EMBL" id="SMC43942.1"/>
    </source>
</evidence>
<organism evidence="1 2">
    <name type="scientific">Moheibacter sediminis</name>
    <dbReference type="NCBI Taxonomy" id="1434700"/>
    <lineage>
        <taxon>Bacteria</taxon>
        <taxon>Pseudomonadati</taxon>
        <taxon>Bacteroidota</taxon>
        <taxon>Flavobacteriia</taxon>
        <taxon>Flavobacteriales</taxon>
        <taxon>Weeksellaceae</taxon>
        <taxon>Moheibacter</taxon>
    </lineage>
</organism>
<reference evidence="1 2" key="1">
    <citation type="submission" date="2017-04" db="EMBL/GenBank/DDBJ databases">
        <authorList>
            <person name="Afonso C.L."/>
            <person name="Miller P.J."/>
            <person name="Scott M.A."/>
            <person name="Spackman E."/>
            <person name="Goraichik I."/>
            <person name="Dimitrov K.M."/>
            <person name="Suarez D.L."/>
            <person name="Swayne D.E."/>
        </authorList>
    </citation>
    <scope>NUCLEOTIDE SEQUENCE [LARGE SCALE GENOMIC DNA]</scope>
    <source>
        <strain evidence="1 2">CGMCC 1.12708</strain>
    </source>
</reference>
<dbReference type="EMBL" id="FWXS01000002">
    <property type="protein sequence ID" value="SMC43942.1"/>
    <property type="molecule type" value="Genomic_DNA"/>
</dbReference>
<keyword evidence="2" id="KW-1185">Reference proteome</keyword>
<dbReference type="OrthoDB" id="1256317at2"/>
<dbReference type="RefSeq" id="WP_084016396.1">
    <property type="nucleotide sequence ID" value="NZ_FWXS01000002.1"/>
</dbReference>
<proteinExistence type="predicted"/>
<dbReference type="PROSITE" id="PS51257">
    <property type="entry name" value="PROKAR_LIPOPROTEIN"/>
    <property type="match status" value="1"/>
</dbReference>
<accession>A0A1W1Z6K8</accession>
<dbReference type="Proteomes" id="UP000192393">
    <property type="component" value="Unassembled WGS sequence"/>
</dbReference>
<gene>
    <name evidence="1" type="ORF">SAMN06296427_102235</name>
</gene>
<dbReference type="STRING" id="1434700.SAMN06296427_102235"/>
<dbReference type="AlphaFoldDB" id="A0A1W1Z6K8"/>
<name>A0A1W1Z6K8_9FLAO</name>
<evidence type="ECO:0008006" key="3">
    <source>
        <dbReference type="Google" id="ProtNLM"/>
    </source>
</evidence>
<sequence length="158" mass="18615">MKNLSLITCIFFVLSCQNRNPNTDSETVQIKNKSITTSENLTKFKSLLDVNNLEPNKVKFQYVFIDNSQGLLPGPSDSYISAILYYDSLTIDSLNKKVEKKEYDKQITDSQRFFIKWFDEKTLNQTKFHQDSLKVYYDFLFNTKGKLILFENMILYRD</sequence>